<comment type="caution">
    <text evidence="2">The sequence shown here is derived from an EMBL/GenBank/DDBJ whole genome shotgun (WGS) entry which is preliminary data.</text>
</comment>
<evidence type="ECO:0000259" key="1">
    <source>
        <dbReference type="Pfam" id="PF01837"/>
    </source>
</evidence>
<organism evidence="2 3">
    <name type="scientific">Aerophobetes bacterium</name>
    <dbReference type="NCBI Taxonomy" id="2030807"/>
    <lineage>
        <taxon>Bacteria</taxon>
        <taxon>Candidatus Aerophobota</taxon>
    </lineage>
</organism>
<evidence type="ECO:0000313" key="2">
    <source>
        <dbReference type="EMBL" id="TET28985.1"/>
    </source>
</evidence>
<dbReference type="Pfam" id="PF01837">
    <property type="entry name" value="HcyBio"/>
    <property type="match status" value="1"/>
</dbReference>
<gene>
    <name evidence="2" type="ORF">E3J68_02540</name>
</gene>
<name>A0A523TFG2_UNCAE</name>
<accession>A0A523TFG2</accession>
<protein>
    <recommendedName>
        <fullName evidence="1">Homocysteine biosynthesis enzyme sulfur-incorporation domain-containing protein</fullName>
    </recommendedName>
</protein>
<dbReference type="EMBL" id="SOJT01000104">
    <property type="protein sequence ID" value="TET28985.1"/>
    <property type="molecule type" value="Genomic_DNA"/>
</dbReference>
<feature type="domain" description="Homocysteine biosynthesis enzyme sulfur-incorporation" evidence="1">
    <location>
        <begin position="17"/>
        <end position="376"/>
    </location>
</feature>
<dbReference type="InterPro" id="IPR002708">
    <property type="entry name" value="HcyBio"/>
</dbReference>
<evidence type="ECO:0000313" key="3">
    <source>
        <dbReference type="Proteomes" id="UP000316517"/>
    </source>
</evidence>
<dbReference type="Proteomes" id="UP000316517">
    <property type="component" value="Unassembled WGS sequence"/>
</dbReference>
<reference evidence="2 3" key="1">
    <citation type="submission" date="2019-03" db="EMBL/GenBank/DDBJ databases">
        <title>Metabolic potential of uncultured bacteria and archaea associated with petroleum seepage in deep-sea sediments.</title>
        <authorList>
            <person name="Dong X."/>
            <person name="Hubert C."/>
        </authorList>
    </citation>
    <scope>NUCLEOTIDE SEQUENCE [LARGE SCALE GENOMIC DNA]</scope>
    <source>
        <strain evidence="2">E44_bin3</strain>
    </source>
</reference>
<sequence>MPKTIREINEKIKRGEAVVVTAEEIIDIAEEKGVKKAAQEVDVVTTATFGPMCSSGAYLNIGHSKPRIKLGGGRAYLNDVPVYTGFAAVDILIGANALPDDDPRNKIHPGEFSYGGGHVIEELVAGKDLKLTATAYGTDCYPRKKLETWINIKDLNETVLFNPRNAYQNYNVAVNLSDRVIYTYMGILKPKLGNANYCSAGQLSPLLNDPYYKTIGIGTRIFLGGGVGYVAWQGTQHNPTAPRTPNGVPRAGAGTLAVMGDLKKMSPEWLKGTTMTGYGTTLTVGIGIPIPILDEEILTYTTVKDEDIYAQVIDYSLAYPEFEPGSLGEVSYRELKSGRILVQGKEVPTGSLSSYARAKEIADILKNWIKRDKFLLTEPVQSLPSADSGLTFKPLKERPLE</sequence>
<proteinExistence type="predicted"/>
<dbReference type="AlphaFoldDB" id="A0A523TFG2"/>